<protein>
    <recommendedName>
        <fullName evidence="3">Integrase catalytic domain-containing protein</fullName>
    </recommendedName>
</protein>
<evidence type="ECO:0008006" key="3">
    <source>
        <dbReference type="Google" id="ProtNLM"/>
    </source>
</evidence>
<comment type="caution">
    <text evidence="1">The sequence shown here is derived from an EMBL/GenBank/DDBJ whole genome shotgun (WGS) entry which is preliminary data.</text>
</comment>
<dbReference type="Proteomes" id="UP000324632">
    <property type="component" value="Chromosome 2"/>
</dbReference>
<evidence type="ECO:0000313" key="1">
    <source>
        <dbReference type="EMBL" id="KAA0724136.1"/>
    </source>
</evidence>
<evidence type="ECO:0000313" key="2">
    <source>
        <dbReference type="Proteomes" id="UP000324632"/>
    </source>
</evidence>
<reference evidence="1 2" key="1">
    <citation type="journal article" date="2019" name="Mol. Ecol. Resour.">
        <title>Chromosome-level genome assembly of Triplophysa tibetana, a fish adapted to the harsh high-altitude environment of the Tibetan Plateau.</title>
        <authorList>
            <person name="Yang X."/>
            <person name="Liu H."/>
            <person name="Ma Z."/>
            <person name="Zou Y."/>
            <person name="Zou M."/>
            <person name="Mao Y."/>
            <person name="Li X."/>
            <person name="Wang H."/>
            <person name="Chen T."/>
            <person name="Wang W."/>
            <person name="Yang R."/>
        </authorList>
    </citation>
    <scope>NUCLEOTIDE SEQUENCE [LARGE SCALE GENOMIC DNA]</scope>
    <source>
        <strain evidence="1">TTIB1903HZAU</strain>
        <tissue evidence="1">Muscle</tissue>
    </source>
</reference>
<dbReference type="AlphaFoldDB" id="A0A5A9PT31"/>
<dbReference type="PANTHER" id="PTHR46791:SF5">
    <property type="entry name" value="CLR5 DOMAIN-CONTAINING PROTEIN-RELATED"/>
    <property type="match status" value="1"/>
</dbReference>
<accession>A0A5A9PT31</accession>
<sequence>MRITMSLELYREVILDMILKHHTHKDVAEHLSQIGVGRGCSARTVRRFCASHGVRREVSDTQLEIAVSAAVQETGPTYGRKLMTGYLTSKGIRAAESRVGRALRTINRPYHEMRCSGVRNLNPIPYCATYTGHKLHLDQNEKLVMFGATHVLAIDGYSSKIMAYSCMPVKKNLIIYDEVHRPAVINNGMWDQIRVDHGKEFFLTLFMQEILAGHRMNTATPPYRQTTSTKLCHLGISRVVEAWNNHRIPGKGIPNQIAQGGCAKKISAALLPDGTEAADLYMNTLGSSLTRVSAFGTDPFTSEHEKVTVEQLFSEKWPDITYLLNNTVNKNFLPFKEALVCLVNLTQRYS</sequence>
<gene>
    <name evidence="1" type="ORF">E1301_Tti022211</name>
</gene>
<dbReference type="PANTHER" id="PTHR46791">
    <property type="entry name" value="EXPRESSED PROTEIN"/>
    <property type="match status" value="1"/>
</dbReference>
<proteinExistence type="predicted"/>
<keyword evidence="2" id="KW-1185">Reference proteome</keyword>
<organism evidence="1 2">
    <name type="scientific">Triplophysa tibetana</name>
    <dbReference type="NCBI Taxonomy" id="1572043"/>
    <lineage>
        <taxon>Eukaryota</taxon>
        <taxon>Metazoa</taxon>
        <taxon>Chordata</taxon>
        <taxon>Craniata</taxon>
        <taxon>Vertebrata</taxon>
        <taxon>Euteleostomi</taxon>
        <taxon>Actinopterygii</taxon>
        <taxon>Neopterygii</taxon>
        <taxon>Teleostei</taxon>
        <taxon>Ostariophysi</taxon>
        <taxon>Cypriniformes</taxon>
        <taxon>Nemacheilidae</taxon>
        <taxon>Triplophysa</taxon>
    </lineage>
</organism>
<dbReference type="EMBL" id="SOYY01000002">
    <property type="protein sequence ID" value="KAA0724136.1"/>
    <property type="molecule type" value="Genomic_DNA"/>
</dbReference>
<name>A0A5A9PT31_9TELE</name>